<evidence type="ECO:0000259" key="7">
    <source>
        <dbReference type="Pfam" id="PF20684"/>
    </source>
</evidence>
<dbReference type="EMBL" id="JAQJAC010000001">
    <property type="protein sequence ID" value="KAJ5599540.1"/>
    <property type="molecule type" value="Genomic_DNA"/>
</dbReference>
<accession>A0AAD6E2L6</accession>
<evidence type="ECO:0000256" key="6">
    <source>
        <dbReference type="SAM" id="Phobius"/>
    </source>
</evidence>
<dbReference type="InterPro" id="IPR049326">
    <property type="entry name" value="Rhodopsin_dom_fungi"/>
</dbReference>
<proteinExistence type="inferred from homology"/>
<name>A0AAD6E2L6_9EURO</name>
<evidence type="ECO:0000313" key="9">
    <source>
        <dbReference type="Proteomes" id="UP001216150"/>
    </source>
</evidence>
<dbReference type="PANTHER" id="PTHR33048">
    <property type="entry name" value="PTH11-LIKE INTEGRAL MEMBRANE PROTEIN (AFU_ORTHOLOGUE AFUA_5G11245)"/>
    <property type="match status" value="1"/>
</dbReference>
<evidence type="ECO:0000256" key="2">
    <source>
        <dbReference type="ARBA" id="ARBA00022692"/>
    </source>
</evidence>
<comment type="similarity">
    <text evidence="5">Belongs to the SAT4 family.</text>
</comment>
<keyword evidence="3 6" id="KW-1133">Transmembrane helix</keyword>
<dbReference type="AlphaFoldDB" id="A0AAD6E2L6"/>
<dbReference type="PANTHER" id="PTHR33048:SF151">
    <property type="entry name" value="INTEGRAL MEMBRANE PROTEIN"/>
    <property type="match status" value="1"/>
</dbReference>
<comment type="caution">
    <text evidence="8">The sequence shown here is derived from an EMBL/GenBank/DDBJ whole genome shotgun (WGS) entry which is preliminary data.</text>
</comment>
<feature type="transmembrane region" description="Helical" evidence="6">
    <location>
        <begin position="114"/>
        <end position="136"/>
    </location>
</feature>
<evidence type="ECO:0000313" key="8">
    <source>
        <dbReference type="EMBL" id="KAJ5599540.1"/>
    </source>
</evidence>
<comment type="subcellular location">
    <subcellularLocation>
        <location evidence="1">Membrane</location>
        <topology evidence="1">Multi-pass membrane protein</topology>
    </subcellularLocation>
</comment>
<dbReference type="Proteomes" id="UP001216150">
    <property type="component" value="Unassembled WGS sequence"/>
</dbReference>
<dbReference type="InterPro" id="IPR052337">
    <property type="entry name" value="SAT4-like"/>
</dbReference>
<evidence type="ECO:0000256" key="3">
    <source>
        <dbReference type="ARBA" id="ARBA00022989"/>
    </source>
</evidence>
<feature type="domain" description="Rhodopsin" evidence="7">
    <location>
        <begin position="32"/>
        <end position="244"/>
    </location>
</feature>
<gene>
    <name evidence="8" type="ORF">N7450_000607</name>
</gene>
<evidence type="ECO:0000256" key="5">
    <source>
        <dbReference type="ARBA" id="ARBA00038359"/>
    </source>
</evidence>
<sequence>MASAVDLSENHQGEYRTQTIAMTALGLFFVILRFTARWKKGLSFGWDDYTMVLSVVMIHYGLGRHAAALPTQNVIMIAKLLVAFECVYCTTVGIIKVSILLMYARIFPTRNFHIASYIIGSIAVGWVIAIICVSVFQCNPIAKAWNVNLPGACINLKGSFIGNAVPNILTDIAILSMPVHVVWGLHANLTHRFVVFTSAYRFSTLFEFDPVDTPWTLAKACTWCFIECSSGIISACLPSLRPLFMIISSKFASTIGSSHANTNDFNSLAHRSGGNLVLRPPGELISKQRMQLEVSHADDASGDEVPLNSIRVQRDVTWQETTYNSSGTDV</sequence>
<feature type="transmembrane region" description="Helical" evidence="6">
    <location>
        <begin position="74"/>
        <end position="102"/>
    </location>
</feature>
<dbReference type="Pfam" id="PF20684">
    <property type="entry name" value="Fung_rhodopsin"/>
    <property type="match status" value="1"/>
</dbReference>
<dbReference type="GO" id="GO:0016020">
    <property type="term" value="C:membrane"/>
    <property type="evidence" value="ECO:0007669"/>
    <property type="project" value="UniProtKB-SubCell"/>
</dbReference>
<evidence type="ECO:0000256" key="1">
    <source>
        <dbReference type="ARBA" id="ARBA00004141"/>
    </source>
</evidence>
<keyword evidence="4 6" id="KW-0472">Membrane</keyword>
<organism evidence="8 9">
    <name type="scientific">Penicillium hetheringtonii</name>
    <dbReference type="NCBI Taxonomy" id="911720"/>
    <lineage>
        <taxon>Eukaryota</taxon>
        <taxon>Fungi</taxon>
        <taxon>Dikarya</taxon>
        <taxon>Ascomycota</taxon>
        <taxon>Pezizomycotina</taxon>
        <taxon>Eurotiomycetes</taxon>
        <taxon>Eurotiomycetidae</taxon>
        <taxon>Eurotiales</taxon>
        <taxon>Aspergillaceae</taxon>
        <taxon>Penicillium</taxon>
    </lineage>
</organism>
<reference evidence="8 9" key="1">
    <citation type="journal article" date="2023" name="IMA Fungus">
        <title>Comparative genomic study of the Penicillium genus elucidates a diverse pangenome and 15 lateral gene transfer events.</title>
        <authorList>
            <person name="Petersen C."/>
            <person name="Sorensen T."/>
            <person name="Nielsen M.R."/>
            <person name="Sondergaard T.E."/>
            <person name="Sorensen J.L."/>
            <person name="Fitzpatrick D.A."/>
            <person name="Frisvad J.C."/>
            <person name="Nielsen K.L."/>
        </authorList>
    </citation>
    <scope>NUCLEOTIDE SEQUENCE [LARGE SCALE GENOMIC DNA]</scope>
    <source>
        <strain evidence="8 9">IBT 29057</strain>
    </source>
</reference>
<protein>
    <recommendedName>
        <fullName evidence="7">Rhodopsin domain-containing protein</fullName>
    </recommendedName>
</protein>
<evidence type="ECO:0000256" key="4">
    <source>
        <dbReference type="ARBA" id="ARBA00023136"/>
    </source>
</evidence>
<feature type="transmembrane region" description="Helical" evidence="6">
    <location>
        <begin position="15"/>
        <end position="32"/>
    </location>
</feature>
<keyword evidence="9" id="KW-1185">Reference proteome</keyword>
<keyword evidence="2 6" id="KW-0812">Transmembrane</keyword>